<comment type="caution">
    <text evidence="1">The sequence shown here is derived from an EMBL/GenBank/DDBJ whole genome shotgun (WGS) entry which is preliminary data.</text>
</comment>
<evidence type="ECO:0000313" key="2">
    <source>
        <dbReference type="Proteomes" id="UP001358586"/>
    </source>
</evidence>
<keyword evidence="2" id="KW-1185">Reference proteome</keyword>
<organism evidence="1 2">
    <name type="scientific">Gossypium arboreum</name>
    <name type="common">Tree cotton</name>
    <name type="synonym">Gossypium nanking</name>
    <dbReference type="NCBI Taxonomy" id="29729"/>
    <lineage>
        <taxon>Eukaryota</taxon>
        <taxon>Viridiplantae</taxon>
        <taxon>Streptophyta</taxon>
        <taxon>Embryophyta</taxon>
        <taxon>Tracheophyta</taxon>
        <taxon>Spermatophyta</taxon>
        <taxon>Magnoliopsida</taxon>
        <taxon>eudicotyledons</taxon>
        <taxon>Gunneridae</taxon>
        <taxon>Pentapetalae</taxon>
        <taxon>rosids</taxon>
        <taxon>malvids</taxon>
        <taxon>Malvales</taxon>
        <taxon>Malvaceae</taxon>
        <taxon>Malvoideae</taxon>
        <taxon>Gossypium</taxon>
    </lineage>
</organism>
<proteinExistence type="predicted"/>
<dbReference type="EMBL" id="JARKNE010000001">
    <property type="protein sequence ID" value="KAK5846652.1"/>
    <property type="molecule type" value="Genomic_DNA"/>
</dbReference>
<reference evidence="1 2" key="1">
    <citation type="submission" date="2023-03" db="EMBL/GenBank/DDBJ databases">
        <title>WGS of Gossypium arboreum.</title>
        <authorList>
            <person name="Yu D."/>
        </authorList>
    </citation>
    <scope>NUCLEOTIDE SEQUENCE [LARGE SCALE GENOMIC DNA]</scope>
    <source>
        <tissue evidence="1">Leaf</tissue>
    </source>
</reference>
<evidence type="ECO:0000313" key="1">
    <source>
        <dbReference type="EMBL" id="KAK5846652.1"/>
    </source>
</evidence>
<accession>A0ABR0R696</accession>
<dbReference type="Proteomes" id="UP001358586">
    <property type="component" value="Chromosome 1"/>
</dbReference>
<gene>
    <name evidence="1" type="ORF">PVK06_002949</name>
</gene>
<name>A0ABR0R696_GOSAR</name>
<sequence length="264" mass="30857">MPRIGQQQVDQMDAGHMFVEDVRDAMVANRRMARRFQTLHYPCPHVVAAYAKVSLNVEQFIDEVYTLKCTLRVWENEFPVLLNLSTLEVTPTTFDLVLDKGLRKNPKGCPQSSRIHNDMYIREKFDWKLCGLCRLASHNRRKCPLRNYHIRQSYGPGGVEYDGGYRPEGVDTAVDTGRKERSTKIQGTIRLRYRPQSVIPHRNIFFMYFFPIMYILPPPVHLMDLAQSYWQCRDILYAIELPEYSIAMIPLHYLKIDNRCANAP</sequence>
<protein>
    <submittedName>
        <fullName evidence="1">Uncharacterized protein</fullName>
    </submittedName>
</protein>